<dbReference type="AlphaFoldDB" id="A1ZDG4"/>
<dbReference type="EMBL" id="AAWS01000002">
    <property type="protein sequence ID" value="EAY31703.1"/>
    <property type="molecule type" value="Genomic_DNA"/>
</dbReference>
<reference evidence="1 2" key="1">
    <citation type="submission" date="2007-01" db="EMBL/GenBank/DDBJ databases">
        <authorList>
            <person name="Haygood M."/>
            <person name="Podell S."/>
            <person name="Anderson C."/>
            <person name="Hopkinson B."/>
            <person name="Roe K."/>
            <person name="Barbeau K."/>
            <person name="Gaasterland T."/>
            <person name="Ferriera S."/>
            <person name="Johnson J."/>
            <person name="Kravitz S."/>
            <person name="Beeson K."/>
            <person name="Sutton G."/>
            <person name="Rogers Y.-H."/>
            <person name="Friedman R."/>
            <person name="Frazier M."/>
            <person name="Venter J.C."/>
        </authorList>
    </citation>
    <scope>NUCLEOTIDE SEQUENCE [LARGE SCALE GENOMIC DNA]</scope>
    <source>
        <strain evidence="1 2">ATCC 23134</strain>
    </source>
</reference>
<comment type="caution">
    <text evidence="1">The sequence shown here is derived from an EMBL/GenBank/DDBJ whole genome shotgun (WGS) entry which is preliminary data.</text>
</comment>
<keyword evidence="2" id="KW-1185">Reference proteome</keyword>
<organism evidence="1 2">
    <name type="scientific">Microscilla marina ATCC 23134</name>
    <dbReference type="NCBI Taxonomy" id="313606"/>
    <lineage>
        <taxon>Bacteria</taxon>
        <taxon>Pseudomonadati</taxon>
        <taxon>Bacteroidota</taxon>
        <taxon>Cytophagia</taxon>
        <taxon>Cytophagales</taxon>
        <taxon>Microscillaceae</taxon>
        <taxon>Microscilla</taxon>
    </lineage>
</organism>
<gene>
    <name evidence="1" type="ORF">M23134_05209</name>
</gene>
<accession>A1ZDG4</accession>
<dbReference type="Proteomes" id="UP000004095">
    <property type="component" value="Unassembled WGS sequence"/>
</dbReference>
<proteinExistence type="predicted"/>
<evidence type="ECO:0000313" key="2">
    <source>
        <dbReference type="Proteomes" id="UP000004095"/>
    </source>
</evidence>
<sequence length="46" mass="5219">MSKASNKSLICSLSFELAGLSKYTTYLNYIEVAQHLDICHFTKTFT</sequence>
<protein>
    <submittedName>
        <fullName evidence="1">Uncharacterized protein</fullName>
    </submittedName>
</protein>
<evidence type="ECO:0000313" key="1">
    <source>
        <dbReference type="EMBL" id="EAY31703.1"/>
    </source>
</evidence>
<name>A1ZDG4_MICM2</name>